<comment type="caution">
    <text evidence="2">The sequence shown here is derived from an EMBL/GenBank/DDBJ whole genome shotgun (WGS) entry which is preliminary data.</text>
</comment>
<name>A0A915Z1F5_9GLOM</name>
<feature type="transmembrane region" description="Helical" evidence="1">
    <location>
        <begin position="47"/>
        <end position="69"/>
    </location>
</feature>
<accession>A0A915Z1F5</accession>
<dbReference type="OrthoDB" id="2458404at2759"/>
<evidence type="ECO:0000256" key="1">
    <source>
        <dbReference type="SAM" id="Phobius"/>
    </source>
</evidence>
<keyword evidence="1" id="KW-0472">Membrane</keyword>
<protein>
    <submittedName>
        <fullName evidence="2">Uncharacterized protein</fullName>
    </submittedName>
</protein>
<proteinExistence type="predicted"/>
<evidence type="ECO:0000313" key="2">
    <source>
        <dbReference type="EMBL" id="CAB5358749.1"/>
    </source>
</evidence>
<keyword evidence="1" id="KW-0812">Transmembrane</keyword>
<gene>
    <name evidence="2" type="ORF">CHRIB12_LOCUS7383</name>
</gene>
<sequence>MGTYKNKNNIESFNKIHKRNILGGKSIRGEASIRDFRSKTTDRYRSFGFGLQILTSWTSVGFLDVGAFFCRSAMNWY</sequence>
<dbReference type="AlphaFoldDB" id="A0A915Z1F5"/>
<dbReference type="Proteomes" id="UP000684084">
    <property type="component" value="Unassembled WGS sequence"/>
</dbReference>
<keyword evidence="1" id="KW-1133">Transmembrane helix</keyword>
<evidence type="ECO:0000313" key="3">
    <source>
        <dbReference type="Proteomes" id="UP000684084"/>
    </source>
</evidence>
<dbReference type="EMBL" id="CAGKOT010000013">
    <property type="protein sequence ID" value="CAB5358749.1"/>
    <property type="molecule type" value="Genomic_DNA"/>
</dbReference>
<reference evidence="2" key="1">
    <citation type="submission" date="2020-05" db="EMBL/GenBank/DDBJ databases">
        <authorList>
            <person name="Rincon C."/>
            <person name="Sanders R I."/>
            <person name="Robbins C."/>
            <person name="Chaturvedi A."/>
        </authorList>
    </citation>
    <scope>NUCLEOTIDE SEQUENCE</scope>
    <source>
        <strain evidence="2">CHB12</strain>
    </source>
</reference>
<organism evidence="2 3">
    <name type="scientific">Rhizophagus irregularis</name>
    <dbReference type="NCBI Taxonomy" id="588596"/>
    <lineage>
        <taxon>Eukaryota</taxon>
        <taxon>Fungi</taxon>
        <taxon>Fungi incertae sedis</taxon>
        <taxon>Mucoromycota</taxon>
        <taxon>Glomeromycotina</taxon>
        <taxon>Glomeromycetes</taxon>
        <taxon>Glomerales</taxon>
        <taxon>Glomeraceae</taxon>
        <taxon>Rhizophagus</taxon>
    </lineage>
</organism>